<dbReference type="OrthoDB" id="78164at2157"/>
<reference evidence="3 5" key="2">
    <citation type="journal article" date="2017" name="BMC Genomics">
        <title>Genomic analysis of methanogenic archaea reveals a shift towards energy conservation.</title>
        <authorList>
            <person name="Gilmore S.P."/>
            <person name="Henske J.K."/>
            <person name="Sexton J.A."/>
            <person name="Solomon K.V."/>
            <person name="Seppala S."/>
            <person name="Yoo J.I."/>
            <person name="Huyett L.M."/>
            <person name="Pressman A."/>
            <person name="Cogan J.Z."/>
            <person name="Kivenson V."/>
            <person name="Peng X."/>
            <person name="Tan Y."/>
            <person name="Valentine D.L."/>
            <person name="O'Malley M.A."/>
        </authorList>
    </citation>
    <scope>NUCLEOTIDE SEQUENCE [LARGE SCALE GENOMIC DNA]</scope>
    <source>
        <strain evidence="3 5">1R-7</strain>
    </source>
</reference>
<dbReference type="Pfam" id="PF01471">
    <property type="entry name" value="PG_binding_1"/>
    <property type="match status" value="1"/>
</dbReference>
<dbReference type="Gene3D" id="3.90.70.10">
    <property type="entry name" value="Cysteine proteinases"/>
    <property type="match status" value="1"/>
</dbReference>
<sequence>MLNCKTINLKKGSKGAEVKELQTILQNKGYYDGKIDGDYGDITVQAVKLLQRKQGNDPDGNFGPKTCSKLDQKTGTTPTGNINASNQKFLKDEIIRAGKVFRQHIKNNNNYPNYIEMKNSSGKTYQVSKALYMGLFEGMNMFAIKNGRLPNFVVASSTANNPLCIDYQNNGVNCGPTSLSMCIQMYGEYISEPILARACDTGSNGTGPSELKMGAKKYGYKLVEIPRNINAVKESLAKCRPVIMHIHTSYSGGRSCLGYRGAYGHYIMCYGTNGNYYKLADPTKGFKTCSSTSIDNARSGEFMKYYSVCIV</sequence>
<reference evidence="4 6" key="1">
    <citation type="submission" date="2016-04" db="EMBL/GenBank/DDBJ databases">
        <title>Genome sequence of Methanosphaera cuniculi DSM 4103.</title>
        <authorList>
            <person name="Poehlein A."/>
            <person name="Seedorf H."/>
            <person name="Daniel R."/>
        </authorList>
    </citation>
    <scope>NUCLEOTIDE SEQUENCE [LARGE SCALE GENOMIC DNA]</scope>
    <source>
        <strain evidence="4 6">DSM 4103</strain>
    </source>
</reference>
<dbReference type="Gene3D" id="1.10.101.10">
    <property type="entry name" value="PGBD-like superfamily/PGBD"/>
    <property type="match status" value="1"/>
</dbReference>
<protein>
    <submittedName>
        <fullName evidence="4">Spore cortex-lytic enzyme</fullName>
    </submittedName>
</protein>
<dbReference type="GO" id="GO:0006508">
    <property type="term" value="P:proteolysis"/>
    <property type="evidence" value="ECO:0007669"/>
    <property type="project" value="InterPro"/>
</dbReference>
<dbReference type="EMBL" id="LWMS01000031">
    <property type="protein sequence ID" value="PWL08048.1"/>
    <property type="molecule type" value="Genomic_DNA"/>
</dbReference>
<accession>A0A2A2HE75</accession>
<evidence type="ECO:0000313" key="3">
    <source>
        <dbReference type="EMBL" id="PAV07628.1"/>
    </source>
</evidence>
<dbReference type="Proteomes" id="UP000217528">
    <property type="component" value="Unassembled WGS sequence"/>
</dbReference>
<dbReference type="Proteomes" id="UP000246004">
    <property type="component" value="Unassembled WGS sequence"/>
</dbReference>
<dbReference type="SMR" id="A0A2A2HE75"/>
<evidence type="ECO:0000313" key="5">
    <source>
        <dbReference type="Proteomes" id="UP000217528"/>
    </source>
</evidence>
<feature type="region of interest" description="Disordered" evidence="1">
    <location>
        <begin position="53"/>
        <end position="79"/>
    </location>
</feature>
<dbReference type="GO" id="GO:0016020">
    <property type="term" value="C:membrane"/>
    <property type="evidence" value="ECO:0007669"/>
    <property type="project" value="InterPro"/>
</dbReference>
<evidence type="ECO:0000313" key="4">
    <source>
        <dbReference type="EMBL" id="PWL08048.1"/>
    </source>
</evidence>
<dbReference type="PROSITE" id="PS50990">
    <property type="entry name" value="PEPTIDASE_C39"/>
    <property type="match status" value="1"/>
</dbReference>
<dbReference type="AlphaFoldDB" id="A0A2A2HE75"/>
<dbReference type="RefSeq" id="WP_095608514.1">
    <property type="nucleotide sequence ID" value="NZ_LMVN01000011.1"/>
</dbReference>
<dbReference type="GO" id="GO:0005524">
    <property type="term" value="F:ATP binding"/>
    <property type="evidence" value="ECO:0007669"/>
    <property type="project" value="InterPro"/>
</dbReference>
<proteinExistence type="predicted"/>
<feature type="domain" description="Peptidase C39" evidence="2">
    <location>
        <begin position="168"/>
        <end position="305"/>
    </location>
</feature>
<evidence type="ECO:0000259" key="2">
    <source>
        <dbReference type="PROSITE" id="PS50990"/>
    </source>
</evidence>
<dbReference type="EMBL" id="LMVN01000011">
    <property type="protein sequence ID" value="PAV07628.1"/>
    <property type="molecule type" value="Genomic_DNA"/>
</dbReference>
<gene>
    <name evidence="4" type="primary">sleB_1</name>
    <name evidence="3" type="ORF">ASJ82_08100</name>
    <name evidence="4" type="ORF">MSCUN_09790</name>
</gene>
<organism evidence="3 5">
    <name type="scientific">Methanosphaera cuniculi</name>
    <dbReference type="NCBI Taxonomy" id="1077256"/>
    <lineage>
        <taxon>Archaea</taxon>
        <taxon>Methanobacteriati</taxon>
        <taxon>Methanobacteriota</taxon>
        <taxon>Methanomada group</taxon>
        <taxon>Methanobacteria</taxon>
        <taxon>Methanobacteriales</taxon>
        <taxon>Methanobacteriaceae</taxon>
        <taxon>Methanosphaera</taxon>
    </lineage>
</organism>
<evidence type="ECO:0000313" key="6">
    <source>
        <dbReference type="Proteomes" id="UP000246004"/>
    </source>
</evidence>
<dbReference type="SUPFAM" id="SSF47090">
    <property type="entry name" value="PGBD-like"/>
    <property type="match status" value="1"/>
</dbReference>
<name>A0A2A2HE75_9EURY</name>
<comment type="caution">
    <text evidence="3">The sequence shown here is derived from an EMBL/GenBank/DDBJ whole genome shotgun (WGS) entry which is preliminary data.</text>
</comment>
<dbReference type="InterPro" id="IPR036366">
    <property type="entry name" value="PGBDSf"/>
</dbReference>
<keyword evidence="5" id="KW-1185">Reference proteome</keyword>
<dbReference type="InterPro" id="IPR036365">
    <property type="entry name" value="PGBD-like_sf"/>
</dbReference>
<evidence type="ECO:0000256" key="1">
    <source>
        <dbReference type="SAM" id="MobiDB-lite"/>
    </source>
</evidence>
<dbReference type="InterPro" id="IPR002477">
    <property type="entry name" value="Peptidoglycan-bd-like"/>
</dbReference>
<dbReference type="GO" id="GO:0008233">
    <property type="term" value="F:peptidase activity"/>
    <property type="evidence" value="ECO:0007669"/>
    <property type="project" value="InterPro"/>
</dbReference>
<dbReference type="InterPro" id="IPR005074">
    <property type="entry name" value="Peptidase_C39"/>
</dbReference>
<dbReference type="Pfam" id="PF03412">
    <property type="entry name" value="Peptidase_C39"/>
    <property type="match status" value="1"/>
</dbReference>